<dbReference type="EMBL" id="NISK01000002">
    <property type="protein sequence ID" value="OWQ97497.1"/>
    <property type="molecule type" value="Genomic_DNA"/>
</dbReference>
<keyword evidence="3" id="KW-1185">Reference proteome</keyword>
<reference evidence="2 3" key="1">
    <citation type="journal article" date="2010" name="Int. J. Syst. Evol. Microbiol.">
        <title>Sphingopyxis bauzanensis sp. nov., a psychrophilic bacterium isolated from soil.</title>
        <authorList>
            <person name="Zhang D.C."/>
            <person name="Liu H.C."/>
            <person name="Xin Y.H."/>
            <person name="Zhou Y.G."/>
            <person name="Schinner F."/>
            <person name="Margesin R."/>
        </authorList>
    </citation>
    <scope>NUCLEOTIDE SEQUENCE [LARGE SCALE GENOMIC DNA]</scope>
    <source>
        <strain evidence="2 3">DSM 22271</strain>
    </source>
</reference>
<dbReference type="RefSeq" id="WP_088441345.1">
    <property type="nucleotide sequence ID" value="NZ_BMMC01000013.1"/>
</dbReference>
<sequence>MSDDDLFRSGHLPSGLEDYDFKPHDPFIDTPSYLHWSDARWHPGHPSSPYPVRPITWDEDRVTTIQPITPDPLPHEDWGDVEPKNVGSMISYGLLLSLVVYMFWVL</sequence>
<keyword evidence="1" id="KW-0472">Membrane</keyword>
<keyword evidence="1" id="KW-0812">Transmembrane</keyword>
<name>A0A246JWP1_9SPHN</name>
<comment type="caution">
    <text evidence="2">The sequence shown here is derived from an EMBL/GenBank/DDBJ whole genome shotgun (WGS) entry which is preliminary data.</text>
</comment>
<feature type="transmembrane region" description="Helical" evidence="1">
    <location>
        <begin position="86"/>
        <end position="105"/>
    </location>
</feature>
<evidence type="ECO:0000313" key="3">
    <source>
        <dbReference type="Proteomes" id="UP000197361"/>
    </source>
</evidence>
<organism evidence="2 3">
    <name type="scientific">Sphingopyxis bauzanensis</name>
    <dbReference type="NCBI Taxonomy" id="651663"/>
    <lineage>
        <taxon>Bacteria</taxon>
        <taxon>Pseudomonadati</taxon>
        <taxon>Pseudomonadota</taxon>
        <taxon>Alphaproteobacteria</taxon>
        <taxon>Sphingomonadales</taxon>
        <taxon>Sphingomonadaceae</taxon>
        <taxon>Sphingopyxis</taxon>
    </lineage>
</organism>
<dbReference type="OrthoDB" id="9970600at2"/>
<gene>
    <name evidence="2" type="ORF">CDQ92_10815</name>
</gene>
<protein>
    <submittedName>
        <fullName evidence="2">Uncharacterized protein</fullName>
    </submittedName>
</protein>
<dbReference type="Proteomes" id="UP000197361">
    <property type="component" value="Unassembled WGS sequence"/>
</dbReference>
<evidence type="ECO:0000256" key="1">
    <source>
        <dbReference type="SAM" id="Phobius"/>
    </source>
</evidence>
<evidence type="ECO:0000313" key="2">
    <source>
        <dbReference type="EMBL" id="OWQ97497.1"/>
    </source>
</evidence>
<dbReference type="AlphaFoldDB" id="A0A246JWP1"/>
<proteinExistence type="predicted"/>
<keyword evidence="1" id="KW-1133">Transmembrane helix</keyword>
<accession>A0A246JWP1</accession>